<keyword evidence="1" id="KW-0694">RNA-binding</keyword>
<evidence type="ECO:0000313" key="5">
    <source>
        <dbReference type="EMBL" id="TKA64673.1"/>
    </source>
</evidence>
<dbReference type="Gene3D" id="3.30.70.330">
    <property type="match status" value="1"/>
</dbReference>
<dbReference type="PROSITE" id="PS50102">
    <property type="entry name" value="RRM"/>
    <property type="match status" value="1"/>
</dbReference>
<dbReference type="Pfam" id="PF01585">
    <property type="entry name" value="G-patch"/>
    <property type="match status" value="1"/>
</dbReference>
<gene>
    <name evidence="5" type="ORF">B0A49_05248</name>
</gene>
<evidence type="ECO:0008006" key="7">
    <source>
        <dbReference type="Google" id="ProtNLM"/>
    </source>
</evidence>
<reference evidence="5 6" key="1">
    <citation type="submission" date="2017-03" db="EMBL/GenBank/DDBJ databases">
        <title>Genomes of endolithic fungi from Antarctica.</title>
        <authorList>
            <person name="Coleine C."/>
            <person name="Masonjones S."/>
            <person name="Stajich J.E."/>
        </authorList>
    </citation>
    <scope>NUCLEOTIDE SEQUENCE [LARGE SCALE GENOMIC DNA]</scope>
    <source>
        <strain evidence="5 6">CCFEE 5187</strain>
    </source>
</reference>
<evidence type="ECO:0000313" key="6">
    <source>
        <dbReference type="Proteomes" id="UP000308768"/>
    </source>
</evidence>
<feature type="compositionally biased region" description="Basic residues" evidence="2">
    <location>
        <begin position="138"/>
        <end position="147"/>
    </location>
</feature>
<sequence length="517" mass="55827">MAQNSPPKRGGLSLYANLLNPSGNTSAPGTISSAPVVYKKPDGEEKKVEDVAAKKQTTAAAFRFQPIIRPQNQQKSKPKGRPLGPKVVSTPTATSLVSDGSIAKPAATAAPVVKSTLADWTADDDDVNGFYVGEKHQRGGRKKRKKNKAEAPVAQNWDDAYDITRPTVLKDWLESDERIESEREWKEYLYAVHARRNSSMSSEDGRGKRPKNSNFAPPPNMSFAPPQDLDPAVQRTSPPTPPAAIPDDPTGEDAYARRMRMSQMQPPPRPSDTSSAESSQQPAPPPAGTIARAPVRYNLSATPEDKEVSPQPAPESMEQQEGPQEAPRSLRPGQAGFAARLLKKHGWTEGTGLGASGSGIVNALRVQVEKRKKKSDAEGGGFVGPGGKGKIVGGKKNKTDEEESKYGTMSEVVVLYGMVDGLDLDAEMANSDGGLMQEIGEQCGNDYGRVERVYIHRDATGTVPVFVKFTSQLSGLRAVQALNGRIFNGNEIRAKYYDLEIVLNEPPLSSARRTSVD</sequence>
<feature type="region of interest" description="Disordered" evidence="2">
    <location>
        <begin position="1"/>
        <end position="37"/>
    </location>
</feature>
<dbReference type="GO" id="GO:0071011">
    <property type="term" value="C:precatalytic spliceosome"/>
    <property type="evidence" value="ECO:0007669"/>
    <property type="project" value="TreeGrafter"/>
</dbReference>
<dbReference type="AlphaFoldDB" id="A0A4U0WQF9"/>
<dbReference type="SUPFAM" id="SSF54928">
    <property type="entry name" value="RNA-binding domain, RBD"/>
    <property type="match status" value="1"/>
</dbReference>
<dbReference type="InterPro" id="IPR040052">
    <property type="entry name" value="RBM17"/>
</dbReference>
<feature type="domain" description="RRM" evidence="3">
    <location>
        <begin position="418"/>
        <end position="499"/>
    </location>
</feature>
<comment type="caution">
    <text evidence="5">The sequence shown here is derived from an EMBL/GenBank/DDBJ whole genome shotgun (WGS) entry which is preliminary data.</text>
</comment>
<dbReference type="InterPro" id="IPR000504">
    <property type="entry name" value="RRM_dom"/>
</dbReference>
<evidence type="ECO:0000259" key="4">
    <source>
        <dbReference type="PROSITE" id="PS50174"/>
    </source>
</evidence>
<dbReference type="FunFam" id="3.30.70.330:FF:000495">
    <property type="entry name" value="Putative G-patch DNA repair protein (Drt111)"/>
    <property type="match status" value="1"/>
</dbReference>
<dbReference type="Proteomes" id="UP000308768">
    <property type="component" value="Unassembled WGS sequence"/>
</dbReference>
<dbReference type="InterPro" id="IPR035979">
    <property type="entry name" value="RBD_domain_sf"/>
</dbReference>
<accession>A0A4U0WQF9</accession>
<dbReference type="PANTHER" id="PTHR13288:SF8">
    <property type="entry name" value="SPLICING FACTOR 45"/>
    <property type="match status" value="1"/>
</dbReference>
<dbReference type="InterPro" id="IPR012677">
    <property type="entry name" value="Nucleotide-bd_a/b_plait_sf"/>
</dbReference>
<dbReference type="Pfam" id="PF00076">
    <property type="entry name" value="RRM_1"/>
    <property type="match status" value="1"/>
</dbReference>
<keyword evidence="6" id="KW-1185">Reference proteome</keyword>
<feature type="region of interest" description="Disordered" evidence="2">
    <location>
        <begin position="193"/>
        <end position="331"/>
    </location>
</feature>
<dbReference type="OrthoDB" id="5411533at2759"/>
<dbReference type="EMBL" id="NAJN01001234">
    <property type="protein sequence ID" value="TKA64673.1"/>
    <property type="molecule type" value="Genomic_DNA"/>
</dbReference>
<dbReference type="GO" id="GO:0045292">
    <property type="term" value="P:mRNA cis splicing, via spliceosome"/>
    <property type="evidence" value="ECO:0007669"/>
    <property type="project" value="InterPro"/>
</dbReference>
<dbReference type="STRING" id="331657.A0A4U0WQF9"/>
<feature type="domain" description="G-patch" evidence="4">
    <location>
        <begin position="334"/>
        <end position="385"/>
    </location>
</feature>
<proteinExistence type="predicted"/>
<dbReference type="GO" id="GO:0003723">
    <property type="term" value="F:RNA binding"/>
    <property type="evidence" value="ECO:0007669"/>
    <property type="project" value="UniProtKB-UniRule"/>
</dbReference>
<dbReference type="PANTHER" id="PTHR13288">
    <property type="entry name" value="SPLICING FACTOR 45 SPF45"/>
    <property type="match status" value="1"/>
</dbReference>
<evidence type="ECO:0000256" key="2">
    <source>
        <dbReference type="SAM" id="MobiDB-lite"/>
    </source>
</evidence>
<dbReference type="SMART" id="SM00443">
    <property type="entry name" value="G_patch"/>
    <property type="match status" value="1"/>
</dbReference>
<feature type="region of interest" description="Disordered" evidence="2">
    <location>
        <begin position="125"/>
        <end position="152"/>
    </location>
</feature>
<evidence type="ECO:0000256" key="1">
    <source>
        <dbReference type="PROSITE-ProRule" id="PRU00176"/>
    </source>
</evidence>
<feature type="compositionally biased region" description="Polar residues" evidence="2">
    <location>
        <begin position="19"/>
        <end position="33"/>
    </location>
</feature>
<dbReference type="PROSITE" id="PS50174">
    <property type="entry name" value="G_PATCH"/>
    <property type="match status" value="1"/>
</dbReference>
<feature type="region of interest" description="Disordered" evidence="2">
    <location>
        <begin position="64"/>
        <end position="92"/>
    </location>
</feature>
<name>A0A4U0WQF9_9PEZI</name>
<evidence type="ECO:0000259" key="3">
    <source>
        <dbReference type="PROSITE" id="PS50102"/>
    </source>
</evidence>
<dbReference type="InterPro" id="IPR000467">
    <property type="entry name" value="G_patch_dom"/>
</dbReference>
<protein>
    <recommendedName>
        <fullName evidence="7">G-patch domain-containing protein</fullName>
    </recommendedName>
</protein>
<feature type="compositionally biased region" description="Gly residues" evidence="2">
    <location>
        <begin position="378"/>
        <end position="392"/>
    </location>
</feature>
<organism evidence="5 6">
    <name type="scientific">Cryomyces minteri</name>
    <dbReference type="NCBI Taxonomy" id="331657"/>
    <lineage>
        <taxon>Eukaryota</taxon>
        <taxon>Fungi</taxon>
        <taxon>Dikarya</taxon>
        <taxon>Ascomycota</taxon>
        <taxon>Pezizomycotina</taxon>
        <taxon>Dothideomycetes</taxon>
        <taxon>Dothideomycetes incertae sedis</taxon>
        <taxon>Cryomyces</taxon>
    </lineage>
</organism>
<feature type="region of interest" description="Disordered" evidence="2">
    <location>
        <begin position="371"/>
        <end position="404"/>
    </location>
</feature>